<dbReference type="PANTHER" id="PTHR33198">
    <property type="entry name" value="ANK_REP_REGION DOMAIN-CONTAINING PROTEIN-RELATED"/>
    <property type="match status" value="1"/>
</dbReference>
<name>A0A7R9G3R2_TIMSH</name>
<reference evidence="1" key="1">
    <citation type="submission" date="2020-11" db="EMBL/GenBank/DDBJ databases">
        <authorList>
            <person name="Tran Van P."/>
        </authorList>
    </citation>
    <scope>NUCLEOTIDE SEQUENCE</scope>
</reference>
<accession>A0A7R9G3R2</accession>
<sequence length="462" mass="51705">MNLCCGKVVAKCWDRRGLQYVVISRVVRSCGRVSEPTADGVSKIDYKVVYQKGTGIIRGGGVEMLGLQTSHADIFKNNKACVKLESFKFVSHSNPRLQILEQFLEVTLQIVNENIHSSSKNKSAIVELEDNYPFELISQHIKTKTKDFPVFKGKWCWWVKVCMLGAAEFVWCLLDRALVHCDGNTSAVRPDVSGVVSGSVSVEGKAPVIYLAGHEHNWPQQLKSELKISKGYNTRVYVVITAKAPLDGRTLIQQLSNEPKADKLRFEHFCTTETIAADVGVARLLRFIGPVAYQVLTDLCSPVAPGTKTFIQLKTLLETHYAPTISVYEERSTFSCCKQHAGESYAAFSLSLRHLSSTCSFGTFLDDALKMQFYHNISSDMVREKIRNEESNFSAMVALATRYKILVPATVPANVNDNPNLINAVRPYQQKINKFKKKFQSSQGKNLSSRQDPISCLNVRYV</sequence>
<proteinExistence type="predicted"/>
<dbReference type="AlphaFoldDB" id="A0A7R9G3R2"/>
<dbReference type="EMBL" id="OC006066">
    <property type="protein sequence ID" value="CAD7265872.1"/>
    <property type="molecule type" value="Genomic_DNA"/>
</dbReference>
<dbReference type="PANTHER" id="PTHR33198:SF19">
    <property type="entry name" value="CCHC-TYPE DOMAIN-CONTAINING PROTEIN"/>
    <property type="match status" value="1"/>
</dbReference>
<gene>
    <name evidence="1" type="ORF">TSIB3V08_LOCUS9902</name>
</gene>
<evidence type="ECO:0000313" key="1">
    <source>
        <dbReference type="EMBL" id="CAD7265872.1"/>
    </source>
</evidence>
<organism evidence="1">
    <name type="scientific">Timema shepardi</name>
    <name type="common">Walking stick</name>
    <dbReference type="NCBI Taxonomy" id="629360"/>
    <lineage>
        <taxon>Eukaryota</taxon>
        <taxon>Metazoa</taxon>
        <taxon>Ecdysozoa</taxon>
        <taxon>Arthropoda</taxon>
        <taxon>Hexapoda</taxon>
        <taxon>Insecta</taxon>
        <taxon>Pterygota</taxon>
        <taxon>Neoptera</taxon>
        <taxon>Polyneoptera</taxon>
        <taxon>Phasmatodea</taxon>
        <taxon>Timematodea</taxon>
        <taxon>Timematoidea</taxon>
        <taxon>Timematidae</taxon>
        <taxon>Timema</taxon>
    </lineage>
</organism>
<protein>
    <submittedName>
        <fullName evidence="1">Uncharacterized protein</fullName>
    </submittedName>
</protein>